<accession>A0A8H7VC46</accession>
<feature type="region of interest" description="Disordered" evidence="1">
    <location>
        <begin position="86"/>
        <end position="105"/>
    </location>
</feature>
<gene>
    <name evidence="2" type="ORF">INT47_011129</name>
</gene>
<evidence type="ECO:0000313" key="3">
    <source>
        <dbReference type="Proteomes" id="UP000603453"/>
    </source>
</evidence>
<reference evidence="2" key="1">
    <citation type="submission" date="2020-12" db="EMBL/GenBank/DDBJ databases">
        <title>Metabolic potential, ecology and presence of endohyphal bacteria is reflected in genomic diversity of Mucoromycotina.</title>
        <authorList>
            <person name="Muszewska A."/>
            <person name="Okrasinska A."/>
            <person name="Steczkiewicz K."/>
            <person name="Drgas O."/>
            <person name="Orlowska M."/>
            <person name="Perlinska-Lenart U."/>
            <person name="Aleksandrzak-Piekarczyk T."/>
            <person name="Szatraj K."/>
            <person name="Zielenkiewicz U."/>
            <person name="Pilsyk S."/>
            <person name="Malc E."/>
            <person name="Mieczkowski P."/>
            <person name="Kruszewska J.S."/>
            <person name="Biernat P."/>
            <person name="Pawlowska J."/>
        </authorList>
    </citation>
    <scope>NUCLEOTIDE SEQUENCE</scope>
    <source>
        <strain evidence="2">WA0000017839</strain>
    </source>
</reference>
<evidence type="ECO:0000256" key="1">
    <source>
        <dbReference type="SAM" id="MobiDB-lite"/>
    </source>
</evidence>
<organism evidence="2 3">
    <name type="scientific">Mucor saturninus</name>
    <dbReference type="NCBI Taxonomy" id="64648"/>
    <lineage>
        <taxon>Eukaryota</taxon>
        <taxon>Fungi</taxon>
        <taxon>Fungi incertae sedis</taxon>
        <taxon>Mucoromycota</taxon>
        <taxon>Mucoromycotina</taxon>
        <taxon>Mucoromycetes</taxon>
        <taxon>Mucorales</taxon>
        <taxon>Mucorineae</taxon>
        <taxon>Mucoraceae</taxon>
        <taxon>Mucor</taxon>
    </lineage>
</organism>
<name>A0A8H7VC46_9FUNG</name>
<feature type="region of interest" description="Disordered" evidence="1">
    <location>
        <begin position="1"/>
        <end position="71"/>
    </location>
</feature>
<dbReference type="Proteomes" id="UP000603453">
    <property type="component" value="Unassembled WGS sequence"/>
</dbReference>
<feature type="compositionally biased region" description="Basic and acidic residues" evidence="1">
    <location>
        <begin position="89"/>
        <end position="105"/>
    </location>
</feature>
<dbReference type="PANTHER" id="PTHR33099:SF7">
    <property type="entry name" value="MYND-TYPE DOMAIN-CONTAINING PROTEIN"/>
    <property type="match status" value="1"/>
</dbReference>
<dbReference type="AlphaFoldDB" id="A0A8H7VC46"/>
<keyword evidence="3" id="KW-1185">Reference proteome</keyword>
<dbReference type="PANTHER" id="PTHR33099">
    <property type="entry name" value="FE2OG DIOXYGENASE DOMAIN-CONTAINING PROTEIN"/>
    <property type="match status" value="1"/>
</dbReference>
<comment type="caution">
    <text evidence="2">The sequence shown here is derived from an EMBL/GenBank/DDBJ whole genome shotgun (WGS) entry which is preliminary data.</text>
</comment>
<proteinExistence type="predicted"/>
<sequence length="521" mass="59488">MSNSETNAVVILSDDEEDVLILNEHGKRTRYTEEDDEEGEEEKDEGEEEKEEEQDEEEEDYYDSEEDEFDQDEEFDDYHDMTELNQTLPEDHESAIFSERTEESPYKEIDQAMTEFKEACVDTTQDDIETGFACGSPLKDNAPDIAMNVQGVIGPITFPLSLKDINRVLSTRPPMNDGFSLDTSEILLNLSFQEYLFETLLPEIVTHLGLNKLAGKNTRLQAHRFYIREADQELKLPDPVAGAFGTMLLILPCDFNAGNIVMEYNGEDNTFQPGSDAMNQAYYVAWYNNVKTSFLPLSSGHQVAILFSLIYDGPDKTINTDNLQQARITLENGELSPDQLIQAQPYLEKMKQFLQSEPVANSPYPYFYMLNYSYIPPCMKHDQLKKSDKVLVNTLAKVAQEAGMTMYIGGIEREVEGKIYPDDEEIEDSECPMDEEGIFLTLSANYDEYILKSLVDEHGRNVLKRPIAMDSKEHRPIIQGISWYARCKPDSQEISGTKRDIKYWYANHTALVFVPKTCALD</sequence>
<dbReference type="OrthoDB" id="124582at2759"/>
<evidence type="ECO:0000313" key="2">
    <source>
        <dbReference type="EMBL" id="KAG2208989.1"/>
    </source>
</evidence>
<dbReference type="EMBL" id="JAEPRD010000017">
    <property type="protein sequence ID" value="KAG2208989.1"/>
    <property type="molecule type" value="Genomic_DNA"/>
</dbReference>
<feature type="compositionally biased region" description="Acidic residues" evidence="1">
    <location>
        <begin position="33"/>
        <end position="71"/>
    </location>
</feature>
<protein>
    <submittedName>
        <fullName evidence="2">Uncharacterized protein</fullName>
    </submittedName>
</protein>